<comment type="caution">
    <text evidence="5">The sequence shown here is derived from an EMBL/GenBank/DDBJ whole genome shotgun (WGS) entry which is preliminary data.</text>
</comment>
<dbReference type="PANTHER" id="PTHR31306">
    <property type="entry name" value="ALPHA-1,6-MANNOSYLTRANSFERASE MNN11-RELATED"/>
    <property type="match status" value="1"/>
</dbReference>
<dbReference type="InterPro" id="IPR008630">
    <property type="entry name" value="Glyco_trans_34"/>
</dbReference>
<sequence>MIIDNNEEDFKSFYYDIEGFEKLEKFIEKEEYICETELQTESHKEFNIVCPIHYTINIDEAFYGRYANDTIHCTVNNKTENVETKRLEISETCGNDSLDIVKKICEGRPDCSIKPNKKFFGNPCNTMDIYKYLHVKYRCVKNKEFKKPNFAVVMFSDVIKVNTIYENAISEFYQYCKIHNYTFIFNDYHYDKIREIFYMKLHVIKEAIIRGLKTHEYDWIFWVDSDVILANPNIKLETFIPTDENIHFIVTADHHGLNAGVFIIKVHPWSLNFMMHSLAYQYFIGGKFLEYADQTSMNDVLFLNNEDERKHYAVVPQNWFNAYPNKRHKGDMVLHFAGRINKKRDSNYTRTELKNDPDYLKARTNQKMRQEALDFYAKPIENQRKLRYGFIEETLWEKFKRKCVEYYTKFKKYMDTFK</sequence>
<gene>
    <name evidence="5" type="ORF">BCR32DRAFT_327107</name>
</gene>
<dbReference type="InterPro" id="IPR029044">
    <property type="entry name" value="Nucleotide-diphossugar_trans"/>
</dbReference>
<comment type="similarity">
    <text evidence="1">Belongs to the glycosyltransferase 34 family.</text>
</comment>
<dbReference type="InterPro" id="IPR043159">
    <property type="entry name" value="Lectin_gal-bd_sf"/>
</dbReference>
<dbReference type="Pfam" id="PF02140">
    <property type="entry name" value="SUEL_Lectin"/>
    <property type="match status" value="1"/>
</dbReference>
<evidence type="ECO:0000256" key="1">
    <source>
        <dbReference type="ARBA" id="ARBA00005664"/>
    </source>
</evidence>
<keyword evidence="3" id="KW-0808">Transferase</keyword>
<dbReference type="OrthoDB" id="407658at2759"/>
<name>A0A1Y1X811_9FUNG</name>
<evidence type="ECO:0000313" key="6">
    <source>
        <dbReference type="Proteomes" id="UP000193944"/>
    </source>
</evidence>
<dbReference type="AlphaFoldDB" id="A0A1Y1X811"/>
<dbReference type="CDD" id="cd22823">
    <property type="entry name" value="Gal_Rha_Lectin"/>
    <property type="match status" value="1"/>
</dbReference>
<evidence type="ECO:0000256" key="2">
    <source>
        <dbReference type="ARBA" id="ARBA00022676"/>
    </source>
</evidence>
<dbReference type="EMBL" id="MCFG01000108">
    <property type="protein sequence ID" value="ORX81900.1"/>
    <property type="molecule type" value="Genomic_DNA"/>
</dbReference>
<evidence type="ECO:0000259" key="4">
    <source>
        <dbReference type="PROSITE" id="PS50228"/>
    </source>
</evidence>
<dbReference type="Gene3D" id="3.90.550.10">
    <property type="entry name" value="Spore Coat Polysaccharide Biosynthesis Protein SpsA, Chain A"/>
    <property type="match status" value="1"/>
</dbReference>
<dbReference type="Pfam" id="PF05637">
    <property type="entry name" value="Glyco_transf_34"/>
    <property type="match status" value="2"/>
</dbReference>
<dbReference type="GO" id="GO:0000139">
    <property type="term" value="C:Golgi membrane"/>
    <property type="evidence" value="ECO:0007669"/>
    <property type="project" value="TreeGrafter"/>
</dbReference>
<dbReference type="PROSITE" id="PS50228">
    <property type="entry name" value="SUEL_LECTIN"/>
    <property type="match status" value="1"/>
</dbReference>
<dbReference type="GO" id="GO:0016757">
    <property type="term" value="F:glycosyltransferase activity"/>
    <property type="evidence" value="ECO:0007669"/>
    <property type="project" value="UniProtKB-KW"/>
</dbReference>
<feature type="domain" description="SUEL-type lectin" evidence="4">
    <location>
        <begin position="40"/>
        <end position="140"/>
    </location>
</feature>
<dbReference type="STRING" id="1754192.A0A1Y1X811"/>
<evidence type="ECO:0000313" key="5">
    <source>
        <dbReference type="EMBL" id="ORX81900.1"/>
    </source>
</evidence>
<dbReference type="GO" id="GO:0030246">
    <property type="term" value="F:carbohydrate binding"/>
    <property type="evidence" value="ECO:0007669"/>
    <property type="project" value="InterPro"/>
</dbReference>
<reference evidence="5 6" key="2">
    <citation type="submission" date="2016-08" db="EMBL/GenBank/DDBJ databases">
        <title>Pervasive Adenine N6-methylation of Active Genes in Fungi.</title>
        <authorList>
            <consortium name="DOE Joint Genome Institute"/>
            <person name="Mondo S.J."/>
            <person name="Dannebaum R.O."/>
            <person name="Kuo R.C."/>
            <person name="Labutti K."/>
            <person name="Haridas S."/>
            <person name="Kuo A."/>
            <person name="Salamov A."/>
            <person name="Ahrendt S.R."/>
            <person name="Lipzen A."/>
            <person name="Sullivan W."/>
            <person name="Andreopoulos W.B."/>
            <person name="Clum A."/>
            <person name="Lindquist E."/>
            <person name="Daum C."/>
            <person name="Ramamoorthy G.K."/>
            <person name="Gryganskyi A."/>
            <person name="Culley D."/>
            <person name="Magnuson J.K."/>
            <person name="James T.Y."/>
            <person name="O'Malley M.A."/>
            <person name="Stajich J.E."/>
            <person name="Spatafora J.W."/>
            <person name="Visel A."/>
            <person name="Grigoriev I.V."/>
        </authorList>
    </citation>
    <scope>NUCLEOTIDE SEQUENCE [LARGE SCALE GENOMIC DNA]</scope>
    <source>
        <strain evidence="5 6">S4</strain>
    </source>
</reference>
<dbReference type="InterPro" id="IPR000922">
    <property type="entry name" value="Lectin_gal-bd_dom"/>
</dbReference>
<dbReference type="SUPFAM" id="SSF53448">
    <property type="entry name" value="Nucleotide-diphospho-sugar transferases"/>
    <property type="match status" value="1"/>
</dbReference>
<protein>
    <recommendedName>
        <fullName evidence="4">SUEL-type lectin domain-containing protein</fullName>
    </recommendedName>
</protein>
<proteinExistence type="inferred from homology"/>
<keyword evidence="2" id="KW-0328">Glycosyltransferase</keyword>
<evidence type="ECO:0000256" key="3">
    <source>
        <dbReference type="ARBA" id="ARBA00022679"/>
    </source>
</evidence>
<reference evidence="5 6" key="1">
    <citation type="submission" date="2016-08" db="EMBL/GenBank/DDBJ databases">
        <title>A Parts List for Fungal Cellulosomes Revealed by Comparative Genomics.</title>
        <authorList>
            <consortium name="DOE Joint Genome Institute"/>
            <person name="Haitjema C.H."/>
            <person name="Gilmore S.P."/>
            <person name="Henske J.K."/>
            <person name="Solomon K.V."/>
            <person name="De Groot R."/>
            <person name="Kuo A."/>
            <person name="Mondo S.J."/>
            <person name="Salamov A.A."/>
            <person name="Labutti K."/>
            <person name="Zhao Z."/>
            <person name="Chiniquy J."/>
            <person name="Barry K."/>
            <person name="Brewer H.M."/>
            <person name="Purvine S.O."/>
            <person name="Wright A.T."/>
            <person name="Boxma B."/>
            <person name="Van Alen T."/>
            <person name="Hackstein J.H."/>
            <person name="Baker S.E."/>
            <person name="Grigoriev I.V."/>
            <person name="O'Malley M.A."/>
        </authorList>
    </citation>
    <scope>NUCLEOTIDE SEQUENCE [LARGE SCALE GENOMIC DNA]</scope>
    <source>
        <strain evidence="5 6">S4</strain>
    </source>
</reference>
<organism evidence="5 6">
    <name type="scientific">Anaeromyces robustus</name>
    <dbReference type="NCBI Taxonomy" id="1754192"/>
    <lineage>
        <taxon>Eukaryota</taxon>
        <taxon>Fungi</taxon>
        <taxon>Fungi incertae sedis</taxon>
        <taxon>Chytridiomycota</taxon>
        <taxon>Chytridiomycota incertae sedis</taxon>
        <taxon>Neocallimastigomycetes</taxon>
        <taxon>Neocallimastigales</taxon>
        <taxon>Neocallimastigaceae</taxon>
        <taxon>Anaeromyces</taxon>
    </lineage>
</organism>
<keyword evidence="6" id="KW-1185">Reference proteome</keyword>
<dbReference type="GO" id="GO:0006487">
    <property type="term" value="P:protein N-linked glycosylation"/>
    <property type="evidence" value="ECO:0007669"/>
    <property type="project" value="TreeGrafter"/>
</dbReference>
<dbReference type="PANTHER" id="PTHR31306:SF4">
    <property type="entry name" value="ALPHA-1,2-GALACTOSYLTRANSFERASE"/>
    <property type="match status" value="1"/>
</dbReference>
<dbReference type="Proteomes" id="UP000193944">
    <property type="component" value="Unassembled WGS sequence"/>
</dbReference>
<accession>A0A1Y1X811</accession>
<dbReference type="Gene3D" id="2.60.120.740">
    <property type="match status" value="1"/>
</dbReference>